<accession>A0ACC3SYH1</accession>
<proteinExistence type="predicted"/>
<evidence type="ECO:0000313" key="2">
    <source>
        <dbReference type="Proteomes" id="UP001433508"/>
    </source>
</evidence>
<protein>
    <submittedName>
        <fullName evidence="1">Uncharacterized protein</fullName>
    </submittedName>
</protein>
<comment type="caution">
    <text evidence="1">The sequence shown here is derived from an EMBL/GenBank/DDBJ whole genome shotgun (WGS) entry which is preliminary data.</text>
</comment>
<sequence>MVLHNNKWDRKATRAYNRKHGITPQARDPKPDEESDQHEVTGSEASASESEDNSTIDNELDKSEAVTSSPTIPRRRKKLASNAWRYENLEADEELGVEDTSKQEEEAYLASIVRPADGGLSKYLVDKDAKEVHNLEAVRDIFESQLDVSEANGWAKKKNVAAEAGKGPNDGSKKSKIVTYNAADPEFRDADRRIEKLKYTDTVRERYRSANRKDAESELDRLKLLPKSVAAPLLKERRTAGLQKTSGLDEDFDSFWNEMDRKGTAGAKVGSAVADEFTSKGATVRPAMGQGWGAAPNKSRPVTASAPVRLKETNLDADDKFLDDLLSSK</sequence>
<keyword evidence="2" id="KW-1185">Reference proteome</keyword>
<evidence type="ECO:0000313" key="1">
    <source>
        <dbReference type="EMBL" id="KAK9236713.1"/>
    </source>
</evidence>
<gene>
    <name evidence="1" type="ORF">V1525DRAFT_406021</name>
</gene>
<reference evidence="2" key="1">
    <citation type="journal article" date="2024" name="Front. Bioeng. Biotechnol.">
        <title>Genome-scale model development and genomic sequencing of the oleaginous clade Lipomyces.</title>
        <authorList>
            <person name="Czajka J.J."/>
            <person name="Han Y."/>
            <person name="Kim J."/>
            <person name="Mondo S.J."/>
            <person name="Hofstad B.A."/>
            <person name="Robles A."/>
            <person name="Haridas S."/>
            <person name="Riley R."/>
            <person name="LaButti K."/>
            <person name="Pangilinan J."/>
            <person name="Andreopoulos W."/>
            <person name="Lipzen A."/>
            <person name="Yan J."/>
            <person name="Wang M."/>
            <person name="Ng V."/>
            <person name="Grigoriev I.V."/>
            <person name="Spatafora J.W."/>
            <person name="Magnuson J.K."/>
            <person name="Baker S.E."/>
            <person name="Pomraning K.R."/>
        </authorList>
    </citation>
    <scope>NUCLEOTIDE SEQUENCE [LARGE SCALE GENOMIC DNA]</scope>
    <source>
        <strain evidence="2">CBS 7786</strain>
    </source>
</reference>
<organism evidence="1 2">
    <name type="scientific">Lipomyces kononenkoae</name>
    <name type="common">Yeast</name>
    <dbReference type="NCBI Taxonomy" id="34357"/>
    <lineage>
        <taxon>Eukaryota</taxon>
        <taxon>Fungi</taxon>
        <taxon>Dikarya</taxon>
        <taxon>Ascomycota</taxon>
        <taxon>Saccharomycotina</taxon>
        <taxon>Lipomycetes</taxon>
        <taxon>Lipomycetales</taxon>
        <taxon>Lipomycetaceae</taxon>
        <taxon>Lipomyces</taxon>
    </lineage>
</organism>
<dbReference type="EMBL" id="MU971381">
    <property type="protein sequence ID" value="KAK9236713.1"/>
    <property type="molecule type" value="Genomic_DNA"/>
</dbReference>
<dbReference type="Proteomes" id="UP001433508">
    <property type="component" value="Unassembled WGS sequence"/>
</dbReference>
<name>A0ACC3SYH1_LIPKO</name>